<dbReference type="PANTHER" id="PTHR30363">
    <property type="entry name" value="HTH-TYPE TRANSCRIPTIONAL REGULATOR SRLR-RELATED"/>
    <property type="match status" value="1"/>
</dbReference>
<dbReference type="InterPro" id="IPR050313">
    <property type="entry name" value="Carb_Metab_HTH_regulators"/>
</dbReference>
<keyword evidence="3" id="KW-0804">Transcription</keyword>
<dbReference type="GO" id="GO:0003677">
    <property type="term" value="F:DNA binding"/>
    <property type="evidence" value="ECO:0007669"/>
    <property type="project" value="UniProtKB-KW"/>
</dbReference>
<dbReference type="PROSITE" id="PS51000">
    <property type="entry name" value="HTH_DEOR_2"/>
    <property type="match status" value="1"/>
</dbReference>
<dbReference type="InterPro" id="IPR036388">
    <property type="entry name" value="WH-like_DNA-bd_sf"/>
</dbReference>
<dbReference type="InterPro" id="IPR036390">
    <property type="entry name" value="WH_DNA-bd_sf"/>
</dbReference>
<dbReference type="EMBL" id="JAAAMJ010000004">
    <property type="protein sequence ID" value="NDV86762.1"/>
    <property type="molecule type" value="Genomic_DNA"/>
</dbReference>
<organism evidence="5 6">
    <name type="scientific">Aurantimonas aggregata</name>
    <dbReference type="NCBI Taxonomy" id="2047720"/>
    <lineage>
        <taxon>Bacteria</taxon>
        <taxon>Pseudomonadati</taxon>
        <taxon>Pseudomonadota</taxon>
        <taxon>Alphaproteobacteria</taxon>
        <taxon>Hyphomicrobiales</taxon>
        <taxon>Aurantimonadaceae</taxon>
        <taxon>Aurantimonas</taxon>
    </lineage>
</organism>
<proteinExistence type="predicted"/>
<dbReference type="Proteomes" id="UP000476332">
    <property type="component" value="Unassembled WGS sequence"/>
</dbReference>
<dbReference type="Pfam" id="PF08220">
    <property type="entry name" value="HTH_DeoR"/>
    <property type="match status" value="1"/>
</dbReference>
<dbReference type="GO" id="GO:0003700">
    <property type="term" value="F:DNA-binding transcription factor activity"/>
    <property type="evidence" value="ECO:0007669"/>
    <property type="project" value="InterPro"/>
</dbReference>
<dbReference type="InterPro" id="IPR018356">
    <property type="entry name" value="Tscrpt_reg_HTH_DeoR_CS"/>
</dbReference>
<dbReference type="SUPFAM" id="SSF46785">
    <property type="entry name" value="Winged helix' DNA-binding domain"/>
    <property type="match status" value="1"/>
</dbReference>
<evidence type="ECO:0000256" key="2">
    <source>
        <dbReference type="ARBA" id="ARBA00023125"/>
    </source>
</evidence>
<name>A0A6L9MGL7_9HYPH</name>
<dbReference type="Pfam" id="PF00455">
    <property type="entry name" value="DeoRC"/>
    <property type="match status" value="1"/>
</dbReference>
<dbReference type="InterPro" id="IPR001034">
    <property type="entry name" value="DeoR_HTH"/>
</dbReference>
<dbReference type="SUPFAM" id="SSF100950">
    <property type="entry name" value="NagB/RpiA/CoA transferase-like"/>
    <property type="match status" value="1"/>
</dbReference>
<feature type="domain" description="HTH deoR-type" evidence="4">
    <location>
        <begin position="12"/>
        <end position="67"/>
    </location>
</feature>
<dbReference type="Gene3D" id="1.10.10.10">
    <property type="entry name" value="Winged helix-like DNA-binding domain superfamily/Winged helix DNA-binding domain"/>
    <property type="match status" value="1"/>
</dbReference>
<dbReference type="PROSITE" id="PS00894">
    <property type="entry name" value="HTH_DEOR_1"/>
    <property type="match status" value="1"/>
</dbReference>
<keyword evidence="6" id="KW-1185">Reference proteome</keyword>
<dbReference type="PANTHER" id="PTHR30363:SF44">
    <property type="entry name" value="AGA OPERON TRANSCRIPTIONAL REPRESSOR-RELATED"/>
    <property type="match status" value="1"/>
</dbReference>
<dbReference type="SMART" id="SM01134">
    <property type="entry name" value="DeoRC"/>
    <property type="match status" value="1"/>
</dbReference>
<keyword evidence="2" id="KW-0238">DNA-binding</keyword>
<evidence type="ECO:0000259" key="4">
    <source>
        <dbReference type="PROSITE" id="PS51000"/>
    </source>
</evidence>
<protein>
    <submittedName>
        <fullName evidence="5">DeoR family transcriptional regulator</fullName>
    </submittedName>
</protein>
<dbReference type="Gene3D" id="3.40.50.1360">
    <property type="match status" value="1"/>
</dbReference>
<accession>A0A6L9MGL7</accession>
<comment type="caution">
    <text evidence="5">The sequence shown here is derived from an EMBL/GenBank/DDBJ whole genome shotgun (WGS) entry which is preliminary data.</text>
</comment>
<sequence length="259" mass="27869">MAVADRQQVRFPQERHRRMAELIAARGQVTVGELIEHFGISGPTARRDLEVLSRAGLAARTHGGVFAPGKGGPSEPLFMEKLRVHQAAKTRIGRAAARQLKDGQRVLVDSGTTTLAAARALAGRPIHVFAMDLKIAEAAAAGETRVSLLGGEVRNGYYSLVGDWTLRALSELSCDVFLMAADAVDHDGISNSTAEEAEVKHGGIVCAASTFLLADHSKLGRRAPVPVCGLEAIDLFITDRTAAVRLEPYRTLFKRCELH</sequence>
<evidence type="ECO:0000256" key="3">
    <source>
        <dbReference type="ARBA" id="ARBA00023163"/>
    </source>
</evidence>
<evidence type="ECO:0000313" key="5">
    <source>
        <dbReference type="EMBL" id="NDV86762.1"/>
    </source>
</evidence>
<dbReference type="SMART" id="SM00420">
    <property type="entry name" value="HTH_DEOR"/>
    <property type="match status" value="1"/>
</dbReference>
<dbReference type="PRINTS" id="PR00037">
    <property type="entry name" value="HTHLACR"/>
</dbReference>
<dbReference type="AlphaFoldDB" id="A0A6L9MGL7"/>
<dbReference type="InterPro" id="IPR037171">
    <property type="entry name" value="NagB/RpiA_transferase-like"/>
</dbReference>
<evidence type="ECO:0000313" key="6">
    <source>
        <dbReference type="Proteomes" id="UP000476332"/>
    </source>
</evidence>
<dbReference type="InterPro" id="IPR014036">
    <property type="entry name" value="DeoR-like_C"/>
</dbReference>
<gene>
    <name evidence="5" type="ORF">GTW51_08610</name>
</gene>
<reference evidence="5 6" key="1">
    <citation type="submission" date="2020-01" db="EMBL/GenBank/DDBJ databases">
        <title>Genomes of bacteria type strains.</title>
        <authorList>
            <person name="Chen J."/>
            <person name="Zhu S."/>
            <person name="Chen J."/>
        </authorList>
    </citation>
    <scope>NUCLEOTIDE SEQUENCE [LARGE SCALE GENOMIC DNA]</scope>
    <source>
        <strain evidence="5 6">KCTC 52919</strain>
    </source>
</reference>
<keyword evidence="1" id="KW-0805">Transcription regulation</keyword>
<evidence type="ECO:0000256" key="1">
    <source>
        <dbReference type="ARBA" id="ARBA00023015"/>
    </source>
</evidence>